<keyword evidence="4 11" id="KW-0808">Transferase</keyword>
<evidence type="ECO:0000256" key="7">
    <source>
        <dbReference type="ARBA" id="ARBA00022777"/>
    </source>
</evidence>
<dbReference type="RefSeq" id="WP_268607870.1">
    <property type="nucleotide sequence ID" value="NZ_CP113797.1"/>
</dbReference>
<dbReference type="GO" id="GO:0005524">
    <property type="term" value="F:ATP binding"/>
    <property type="evidence" value="ECO:0007669"/>
    <property type="project" value="UniProtKB-UniRule"/>
</dbReference>
<evidence type="ECO:0000313" key="13">
    <source>
        <dbReference type="EMBL" id="WAL58453.1"/>
    </source>
</evidence>
<keyword evidence="7 11" id="KW-0418">Kinase</keyword>
<evidence type="ECO:0000313" key="14">
    <source>
        <dbReference type="Proteomes" id="UP001163152"/>
    </source>
</evidence>
<dbReference type="AlphaFoldDB" id="A0A9E8Z8J2"/>
<dbReference type="SUPFAM" id="SSF52540">
    <property type="entry name" value="P-loop containing nucleoside triphosphate hydrolases"/>
    <property type="match status" value="1"/>
</dbReference>
<evidence type="ECO:0000256" key="5">
    <source>
        <dbReference type="ARBA" id="ARBA00022727"/>
    </source>
</evidence>
<dbReference type="Pfam" id="PF02223">
    <property type="entry name" value="Thymidylate_kin"/>
    <property type="match status" value="1"/>
</dbReference>
<evidence type="ECO:0000256" key="8">
    <source>
        <dbReference type="ARBA" id="ARBA00022840"/>
    </source>
</evidence>
<dbReference type="EC" id="2.7.4.9" evidence="2 11"/>
<dbReference type="PANTHER" id="PTHR10344:SF4">
    <property type="entry name" value="UMP-CMP KINASE 2, MITOCHONDRIAL"/>
    <property type="match status" value="1"/>
</dbReference>
<evidence type="ECO:0000256" key="9">
    <source>
        <dbReference type="ARBA" id="ARBA00048743"/>
    </source>
</evidence>
<name>A0A9E8Z8J2_9CYAN</name>
<keyword evidence="14" id="KW-1185">Reference proteome</keyword>
<keyword evidence="6 11" id="KW-0547">Nucleotide-binding</keyword>
<dbReference type="KEGG" id="tsin:OXH18_14805"/>
<dbReference type="PROSITE" id="PS01331">
    <property type="entry name" value="THYMIDYLATE_KINASE"/>
    <property type="match status" value="1"/>
</dbReference>
<comment type="catalytic activity">
    <reaction evidence="9 11">
        <text>dTMP + ATP = dTDP + ADP</text>
        <dbReference type="Rhea" id="RHEA:13517"/>
        <dbReference type="ChEBI" id="CHEBI:30616"/>
        <dbReference type="ChEBI" id="CHEBI:58369"/>
        <dbReference type="ChEBI" id="CHEBI:63528"/>
        <dbReference type="ChEBI" id="CHEBI:456216"/>
        <dbReference type="EC" id="2.7.4.9"/>
    </reaction>
</comment>
<dbReference type="HAMAP" id="MF_00165">
    <property type="entry name" value="Thymidylate_kinase"/>
    <property type="match status" value="1"/>
</dbReference>
<dbReference type="Gene3D" id="3.40.50.300">
    <property type="entry name" value="P-loop containing nucleotide triphosphate hydrolases"/>
    <property type="match status" value="1"/>
</dbReference>
<dbReference type="PANTHER" id="PTHR10344">
    <property type="entry name" value="THYMIDYLATE KINASE"/>
    <property type="match status" value="1"/>
</dbReference>
<proteinExistence type="inferred from homology"/>
<protein>
    <recommendedName>
        <fullName evidence="3 11">Thymidylate kinase</fullName>
        <ecNumber evidence="2 11">2.7.4.9</ecNumber>
    </recommendedName>
    <alternativeName>
        <fullName evidence="11">dTMP kinase</fullName>
    </alternativeName>
</protein>
<dbReference type="GO" id="GO:0006233">
    <property type="term" value="P:dTDP biosynthetic process"/>
    <property type="evidence" value="ECO:0007669"/>
    <property type="project" value="InterPro"/>
</dbReference>
<evidence type="ECO:0000256" key="11">
    <source>
        <dbReference type="HAMAP-Rule" id="MF_00165"/>
    </source>
</evidence>
<comment type="function">
    <text evidence="10 11">Phosphorylation of dTMP to form dTDP in both de novo and salvage pathways of dTTP synthesis.</text>
</comment>
<dbReference type="CDD" id="cd01672">
    <property type="entry name" value="TMPK"/>
    <property type="match status" value="1"/>
</dbReference>
<dbReference type="NCBIfam" id="TIGR00041">
    <property type="entry name" value="DTMP_kinase"/>
    <property type="match status" value="1"/>
</dbReference>
<dbReference type="Proteomes" id="UP001163152">
    <property type="component" value="Chromosome"/>
</dbReference>
<organism evidence="13 14">
    <name type="scientific">Thermocoleostomius sinensis A174</name>
    <dbReference type="NCBI Taxonomy" id="2016057"/>
    <lineage>
        <taxon>Bacteria</taxon>
        <taxon>Bacillati</taxon>
        <taxon>Cyanobacteriota</taxon>
        <taxon>Cyanophyceae</taxon>
        <taxon>Oculatellales</taxon>
        <taxon>Oculatellaceae</taxon>
        <taxon>Thermocoleostomius</taxon>
    </lineage>
</organism>
<feature type="domain" description="Thymidylate kinase-like" evidence="12">
    <location>
        <begin position="20"/>
        <end position="222"/>
    </location>
</feature>
<evidence type="ECO:0000256" key="2">
    <source>
        <dbReference type="ARBA" id="ARBA00012980"/>
    </source>
</evidence>
<feature type="binding site" evidence="11">
    <location>
        <begin position="22"/>
        <end position="29"/>
    </location>
    <ligand>
        <name>ATP</name>
        <dbReference type="ChEBI" id="CHEBI:30616"/>
    </ligand>
</feature>
<reference evidence="13" key="1">
    <citation type="submission" date="2022-12" db="EMBL/GenBank/DDBJ databases">
        <title>Polyphasic identification of a Novel Hot-Spring Cyanobacterium Ocullathermofonsia sinensis gen nov. sp. nov. and Genomic Insights on its Adaptations to the Thermal Habitat.</title>
        <authorList>
            <person name="Daroch M."/>
            <person name="Tang J."/>
            <person name="Jiang Y."/>
        </authorList>
    </citation>
    <scope>NUCLEOTIDE SEQUENCE</scope>
    <source>
        <strain evidence="13">PKUAC-SCTA174</strain>
    </source>
</reference>
<dbReference type="FunFam" id="3.40.50.300:FF:000225">
    <property type="entry name" value="Thymidylate kinase"/>
    <property type="match status" value="1"/>
</dbReference>
<evidence type="ECO:0000259" key="12">
    <source>
        <dbReference type="Pfam" id="PF02223"/>
    </source>
</evidence>
<dbReference type="InterPro" id="IPR039430">
    <property type="entry name" value="Thymidylate_kin-like_dom"/>
</dbReference>
<evidence type="ECO:0000256" key="4">
    <source>
        <dbReference type="ARBA" id="ARBA00022679"/>
    </source>
</evidence>
<gene>
    <name evidence="11 13" type="primary">tmk</name>
    <name evidence="13" type="ORF">OXH18_14805</name>
</gene>
<evidence type="ECO:0000256" key="1">
    <source>
        <dbReference type="ARBA" id="ARBA00009776"/>
    </source>
</evidence>
<dbReference type="InterPro" id="IPR018094">
    <property type="entry name" value="Thymidylate_kinase"/>
</dbReference>
<evidence type="ECO:0000256" key="3">
    <source>
        <dbReference type="ARBA" id="ARBA00017144"/>
    </source>
</evidence>
<keyword evidence="8 11" id="KW-0067">ATP-binding</keyword>
<evidence type="ECO:0000256" key="6">
    <source>
        <dbReference type="ARBA" id="ARBA00022741"/>
    </source>
</evidence>
<dbReference type="GO" id="GO:0006235">
    <property type="term" value="P:dTTP biosynthetic process"/>
    <property type="evidence" value="ECO:0007669"/>
    <property type="project" value="UniProtKB-UniRule"/>
</dbReference>
<keyword evidence="5 11" id="KW-0545">Nucleotide biosynthesis</keyword>
<sequence>MSGQFAVSDPSGIPGRFVVFEGVEGCGKTTQLARLQDWLQTNGFIEAGQKQGILSSLVVTREPGGTILGQEIRRLLLHHAVDDEPMQFRTELLLYAADRAQHVEGFLKPHLNQGALILCDRYTDSTIAYQGYGRGLDRAVIDQLNHLATQGLTSDLTLWLDVDVEIGLARAQRRGRSDRMEQAQLAFHRRVQQGFVELAQQYPDRIVRIDASCDEQSVAQQIQAVLQQRLIEWYGSTSVGALPPNA</sequence>
<evidence type="ECO:0000256" key="10">
    <source>
        <dbReference type="ARBA" id="ARBA00057735"/>
    </source>
</evidence>
<accession>A0A9E8Z8J2</accession>
<comment type="similarity">
    <text evidence="1 11">Belongs to the thymidylate kinase family.</text>
</comment>
<dbReference type="InterPro" id="IPR018095">
    <property type="entry name" value="Thymidylate_kin_CS"/>
</dbReference>
<dbReference type="GO" id="GO:0005829">
    <property type="term" value="C:cytosol"/>
    <property type="evidence" value="ECO:0007669"/>
    <property type="project" value="TreeGrafter"/>
</dbReference>
<dbReference type="InterPro" id="IPR027417">
    <property type="entry name" value="P-loop_NTPase"/>
</dbReference>
<dbReference type="GO" id="GO:0004798">
    <property type="term" value="F:dTMP kinase activity"/>
    <property type="evidence" value="ECO:0007669"/>
    <property type="project" value="UniProtKB-UniRule"/>
</dbReference>
<dbReference type="EMBL" id="CP113797">
    <property type="protein sequence ID" value="WAL58453.1"/>
    <property type="molecule type" value="Genomic_DNA"/>
</dbReference>
<dbReference type="GO" id="GO:0006227">
    <property type="term" value="P:dUDP biosynthetic process"/>
    <property type="evidence" value="ECO:0007669"/>
    <property type="project" value="TreeGrafter"/>
</dbReference>